<evidence type="ECO:0000313" key="4">
    <source>
        <dbReference type="Proteomes" id="UP000824072"/>
    </source>
</evidence>
<feature type="transmembrane region" description="Helical" evidence="1">
    <location>
        <begin position="7"/>
        <end position="27"/>
    </location>
</feature>
<dbReference type="InterPro" id="IPR051599">
    <property type="entry name" value="Cell_Envelope_Assoc"/>
</dbReference>
<dbReference type="InterPro" id="IPR003848">
    <property type="entry name" value="DUF218"/>
</dbReference>
<evidence type="ECO:0000259" key="2">
    <source>
        <dbReference type="Pfam" id="PF02698"/>
    </source>
</evidence>
<dbReference type="GO" id="GO:0000270">
    <property type="term" value="P:peptidoglycan metabolic process"/>
    <property type="evidence" value="ECO:0007669"/>
    <property type="project" value="TreeGrafter"/>
</dbReference>
<sequence length="247" mass="26774">MQKFLRAFYLTIGIACIGYFFVLGYSARFGLSLSWMWLGGGAVLIVAGLLCGSRRVPRWLRYGWRGLLCAGLVLLLVLESFVLSGMVQTAPAGLDYLIVLGARVNKGGPSPALHKRLNAAVAYLEANPQTIVIASGGQGSDEPMSEAQCIFEELVRRGVAADRILLEEQSAATVENIVFSKELISNTDASVGVVTNNYHVWRAMHIAQGAGLTHVYGISADYTGNTLFHYMVREAVCIAVDFLRGNL</sequence>
<dbReference type="Pfam" id="PF02698">
    <property type="entry name" value="DUF218"/>
    <property type="match status" value="1"/>
</dbReference>
<dbReference type="PANTHER" id="PTHR30336">
    <property type="entry name" value="INNER MEMBRANE PROTEIN, PROBABLE PERMEASE"/>
    <property type="match status" value="1"/>
</dbReference>
<gene>
    <name evidence="3" type="ORF">IAB02_10490</name>
</gene>
<dbReference type="Gene3D" id="3.40.50.620">
    <property type="entry name" value="HUPs"/>
    <property type="match status" value="1"/>
</dbReference>
<evidence type="ECO:0000256" key="1">
    <source>
        <dbReference type="SAM" id="Phobius"/>
    </source>
</evidence>
<dbReference type="Proteomes" id="UP000824072">
    <property type="component" value="Unassembled WGS sequence"/>
</dbReference>
<evidence type="ECO:0000313" key="3">
    <source>
        <dbReference type="EMBL" id="HIU34980.1"/>
    </source>
</evidence>
<dbReference type="GO" id="GO:0043164">
    <property type="term" value="P:Gram-negative-bacterium-type cell wall biogenesis"/>
    <property type="evidence" value="ECO:0007669"/>
    <property type="project" value="TreeGrafter"/>
</dbReference>
<proteinExistence type="predicted"/>
<keyword evidence="1" id="KW-0812">Transmembrane</keyword>
<feature type="transmembrane region" description="Helical" evidence="1">
    <location>
        <begin position="64"/>
        <end position="87"/>
    </location>
</feature>
<dbReference type="CDD" id="cd06259">
    <property type="entry name" value="YdcF-like"/>
    <property type="match status" value="1"/>
</dbReference>
<reference evidence="3" key="1">
    <citation type="submission" date="2020-10" db="EMBL/GenBank/DDBJ databases">
        <authorList>
            <person name="Gilroy R."/>
        </authorList>
    </citation>
    <scope>NUCLEOTIDE SEQUENCE</scope>
    <source>
        <strain evidence="3">ChiHcec3-11533</strain>
    </source>
</reference>
<feature type="domain" description="DUF218" evidence="2">
    <location>
        <begin position="95"/>
        <end position="217"/>
    </location>
</feature>
<name>A0A9D1IDJ7_9FIRM</name>
<dbReference type="InterPro" id="IPR014729">
    <property type="entry name" value="Rossmann-like_a/b/a_fold"/>
</dbReference>
<comment type="caution">
    <text evidence="3">The sequence shown here is derived from an EMBL/GenBank/DDBJ whole genome shotgun (WGS) entry which is preliminary data.</text>
</comment>
<keyword evidence="1" id="KW-1133">Transmembrane helix</keyword>
<dbReference type="PANTHER" id="PTHR30336:SF4">
    <property type="entry name" value="ENVELOPE BIOGENESIS FACTOR ELYC"/>
    <property type="match status" value="1"/>
</dbReference>
<dbReference type="EMBL" id="DVMU01000225">
    <property type="protein sequence ID" value="HIU34980.1"/>
    <property type="molecule type" value="Genomic_DNA"/>
</dbReference>
<feature type="transmembrane region" description="Helical" evidence="1">
    <location>
        <begin position="33"/>
        <end position="52"/>
    </location>
</feature>
<reference evidence="3" key="2">
    <citation type="journal article" date="2021" name="PeerJ">
        <title>Extensive microbial diversity within the chicken gut microbiome revealed by metagenomics and culture.</title>
        <authorList>
            <person name="Gilroy R."/>
            <person name="Ravi A."/>
            <person name="Getino M."/>
            <person name="Pursley I."/>
            <person name="Horton D.L."/>
            <person name="Alikhan N.F."/>
            <person name="Baker D."/>
            <person name="Gharbi K."/>
            <person name="Hall N."/>
            <person name="Watson M."/>
            <person name="Adriaenssens E.M."/>
            <person name="Foster-Nyarko E."/>
            <person name="Jarju S."/>
            <person name="Secka A."/>
            <person name="Antonio M."/>
            <person name="Oren A."/>
            <person name="Chaudhuri R.R."/>
            <person name="La Ragione R."/>
            <person name="Hildebrand F."/>
            <person name="Pallen M.J."/>
        </authorList>
    </citation>
    <scope>NUCLEOTIDE SEQUENCE</scope>
    <source>
        <strain evidence="3">ChiHcec3-11533</strain>
    </source>
</reference>
<dbReference type="GO" id="GO:0005886">
    <property type="term" value="C:plasma membrane"/>
    <property type="evidence" value="ECO:0007669"/>
    <property type="project" value="TreeGrafter"/>
</dbReference>
<protein>
    <submittedName>
        <fullName evidence="3">YdcF family protein</fullName>
    </submittedName>
</protein>
<accession>A0A9D1IDJ7</accession>
<keyword evidence="1" id="KW-0472">Membrane</keyword>
<organism evidence="3 4">
    <name type="scientific">Candidatus Pullichristensenella excrementigallinarum</name>
    <dbReference type="NCBI Taxonomy" id="2840907"/>
    <lineage>
        <taxon>Bacteria</taxon>
        <taxon>Bacillati</taxon>
        <taxon>Bacillota</taxon>
        <taxon>Clostridia</taxon>
        <taxon>Candidatus Pullichristensenella</taxon>
    </lineage>
</organism>
<dbReference type="AlphaFoldDB" id="A0A9D1IDJ7"/>